<evidence type="ECO:0008006" key="4">
    <source>
        <dbReference type="Google" id="ProtNLM"/>
    </source>
</evidence>
<name>A0ABT3C4N3_9MYCO</name>
<sequence>MMRRNSESTVGPDDADLPTVEQGEAEALAAEVMASAARALKLRSETRLGAAIPSFAPEEAVERRHGQRWGTAQDVRSGFRSVTTHTGLNDGAPLAGVERNLSGDTAVDQTVGRAVEPAVRNRLRRVAARWRVIAVTCLLLVSAGAAAGIYCGKYRTDERTEESAGSVQRRAS</sequence>
<organism evidence="2 3">
    <name type="scientific">Mycolicibacterium komossense</name>
    <dbReference type="NCBI Taxonomy" id="1779"/>
    <lineage>
        <taxon>Bacteria</taxon>
        <taxon>Bacillati</taxon>
        <taxon>Actinomycetota</taxon>
        <taxon>Actinomycetes</taxon>
        <taxon>Mycobacteriales</taxon>
        <taxon>Mycobacteriaceae</taxon>
        <taxon>Mycolicibacterium</taxon>
    </lineage>
</organism>
<keyword evidence="1" id="KW-0812">Transmembrane</keyword>
<keyword evidence="1" id="KW-0472">Membrane</keyword>
<proteinExistence type="predicted"/>
<dbReference type="RefSeq" id="WP_264065167.1">
    <property type="nucleotide sequence ID" value="NZ_JACKTY010000003.1"/>
</dbReference>
<reference evidence="2 3" key="1">
    <citation type="journal article" date="2022" name="BMC Genomics">
        <title>Comparative genome analysis of mycobacteria focusing on tRNA and non-coding RNA.</title>
        <authorList>
            <person name="Behra P.R.K."/>
            <person name="Pettersson B.M.F."/>
            <person name="Ramesh M."/>
            <person name="Das S."/>
            <person name="Dasgupta S."/>
            <person name="Kirsebom L.A."/>
        </authorList>
    </citation>
    <scope>NUCLEOTIDE SEQUENCE [LARGE SCALE GENOMIC DNA]</scope>
    <source>
        <strain evidence="2 3">DSM 44078</strain>
    </source>
</reference>
<evidence type="ECO:0000313" key="3">
    <source>
        <dbReference type="Proteomes" id="UP001526201"/>
    </source>
</evidence>
<feature type="transmembrane region" description="Helical" evidence="1">
    <location>
        <begin position="130"/>
        <end position="150"/>
    </location>
</feature>
<accession>A0ABT3C4N3</accession>
<protein>
    <recommendedName>
        <fullName evidence="4">Cell wall synthesis protein CwsA</fullName>
    </recommendedName>
</protein>
<evidence type="ECO:0000313" key="2">
    <source>
        <dbReference type="EMBL" id="MCV7224437.1"/>
    </source>
</evidence>
<comment type="caution">
    <text evidence="2">The sequence shown here is derived from an EMBL/GenBank/DDBJ whole genome shotgun (WGS) entry which is preliminary data.</text>
</comment>
<keyword evidence="3" id="KW-1185">Reference proteome</keyword>
<dbReference type="Proteomes" id="UP001526201">
    <property type="component" value="Unassembled WGS sequence"/>
</dbReference>
<gene>
    <name evidence="2" type="ORF">H7J73_00045</name>
</gene>
<keyword evidence="1" id="KW-1133">Transmembrane helix</keyword>
<evidence type="ECO:0000256" key="1">
    <source>
        <dbReference type="SAM" id="Phobius"/>
    </source>
</evidence>
<dbReference type="EMBL" id="JACKTY010000003">
    <property type="protein sequence ID" value="MCV7224437.1"/>
    <property type="molecule type" value="Genomic_DNA"/>
</dbReference>